<dbReference type="AlphaFoldDB" id="A0A8J7G443"/>
<evidence type="ECO:0000313" key="7">
    <source>
        <dbReference type="Proteomes" id="UP000622653"/>
    </source>
</evidence>
<name>A0A8J7G443_9BACL</name>
<evidence type="ECO:0000256" key="3">
    <source>
        <dbReference type="ARBA" id="ARBA00022777"/>
    </source>
</evidence>
<feature type="domain" description="Aspartate/glutamate/uridylate kinase" evidence="5">
    <location>
        <begin position="17"/>
        <end position="189"/>
    </location>
</feature>
<evidence type="ECO:0000256" key="1">
    <source>
        <dbReference type="ARBA" id="ARBA00022679"/>
    </source>
</evidence>
<dbReference type="GO" id="GO:0005524">
    <property type="term" value="F:ATP binding"/>
    <property type="evidence" value="ECO:0007669"/>
    <property type="project" value="UniProtKB-KW"/>
</dbReference>
<dbReference type="PANTHER" id="PTHR43654:SF1">
    <property type="entry name" value="ISOPENTENYL PHOSPHATE KINASE"/>
    <property type="match status" value="1"/>
</dbReference>
<gene>
    <name evidence="6" type="ORF">IRY55_11020</name>
</gene>
<dbReference type="RefSeq" id="WP_194563375.1">
    <property type="nucleotide sequence ID" value="NZ_JADKPV010000006.1"/>
</dbReference>
<evidence type="ECO:0000313" key="6">
    <source>
        <dbReference type="EMBL" id="MBF4501895.1"/>
    </source>
</evidence>
<organism evidence="6 7">
    <name type="scientific">Savagea serpentis</name>
    <dbReference type="NCBI Taxonomy" id="2785297"/>
    <lineage>
        <taxon>Bacteria</taxon>
        <taxon>Bacillati</taxon>
        <taxon>Bacillota</taxon>
        <taxon>Bacilli</taxon>
        <taxon>Bacillales</taxon>
        <taxon>Caryophanaceae</taxon>
        <taxon>Savagea</taxon>
    </lineage>
</organism>
<keyword evidence="2" id="KW-0547">Nucleotide-binding</keyword>
<protein>
    <recommendedName>
        <fullName evidence="5">Aspartate/glutamate/uridylate kinase domain-containing protein</fullName>
    </recommendedName>
</protein>
<dbReference type="InterPro" id="IPR036393">
    <property type="entry name" value="AceGlu_kinase-like_sf"/>
</dbReference>
<comment type="caution">
    <text evidence="6">The sequence shown here is derived from an EMBL/GenBank/DDBJ whole genome shotgun (WGS) entry which is preliminary data.</text>
</comment>
<keyword evidence="3" id="KW-0418">Kinase</keyword>
<dbReference type="PANTHER" id="PTHR43654">
    <property type="entry name" value="GLUTAMATE 5-KINASE"/>
    <property type="match status" value="1"/>
</dbReference>
<sequence>MKLRKTKNFVDLEIDYVIKLGGSLISDIDLAKNLAQSLSEVAKEFRLVIFPGGGPIDNYIESVDKQFTLNKITHHQACARAQNQTGLLFANFNLDVFETTDNFAGVKEILDRGKIPVLLPSTLIFLLDPFEKSWSISSDSMGAYFSSLLEANKFIILTDVDGIYDSDPKKSSTAKLIPKVSVNSLSSETSVDETLSEFLYNAQMNCWVLNGYKNKNLIDFLRGKESIHSEINYE</sequence>
<keyword evidence="4" id="KW-0067">ATP-binding</keyword>
<dbReference type="InterPro" id="IPR001048">
    <property type="entry name" value="Asp/Glu/Uridylate_kinase"/>
</dbReference>
<evidence type="ECO:0000256" key="4">
    <source>
        <dbReference type="ARBA" id="ARBA00022840"/>
    </source>
</evidence>
<keyword evidence="1" id="KW-0808">Transferase</keyword>
<dbReference type="Pfam" id="PF00696">
    <property type="entry name" value="AA_kinase"/>
    <property type="match status" value="1"/>
</dbReference>
<dbReference type="Gene3D" id="3.40.1160.10">
    <property type="entry name" value="Acetylglutamate kinase-like"/>
    <property type="match status" value="1"/>
</dbReference>
<dbReference type="SUPFAM" id="SSF53633">
    <property type="entry name" value="Carbamate kinase-like"/>
    <property type="match status" value="1"/>
</dbReference>
<dbReference type="GO" id="GO:0004349">
    <property type="term" value="F:glutamate 5-kinase activity"/>
    <property type="evidence" value="ECO:0007669"/>
    <property type="project" value="TreeGrafter"/>
</dbReference>
<reference evidence="6" key="1">
    <citation type="submission" date="2020-11" db="EMBL/GenBank/DDBJ databases">
        <title>Multidrug resistant novel bacterium Savagea serpentis sp. nov., isolated from the scats of a vine snake (Ahaetulla nasuta).</title>
        <authorList>
            <person name="Venkata Ramana V."/>
            <person name="Vikas Patil S."/>
            <person name="Yogita Lugani V."/>
        </authorList>
    </citation>
    <scope>NUCLEOTIDE SEQUENCE</scope>
    <source>
        <strain evidence="6">SN6</strain>
    </source>
</reference>
<dbReference type="Proteomes" id="UP000622653">
    <property type="component" value="Unassembled WGS sequence"/>
</dbReference>
<evidence type="ECO:0000256" key="2">
    <source>
        <dbReference type="ARBA" id="ARBA00022741"/>
    </source>
</evidence>
<dbReference type="EMBL" id="JADKPV010000006">
    <property type="protein sequence ID" value="MBF4501895.1"/>
    <property type="molecule type" value="Genomic_DNA"/>
</dbReference>
<proteinExistence type="predicted"/>
<keyword evidence="7" id="KW-1185">Reference proteome</keyword>
<evidence type="ECO:0000259" key="5">
    <source>
        <dbReference type="Pfam" id="PF00696"/>
    </source>
</evidence>
<accession>A0A8J7G443</accession>
<dbReference type="GO" id="GO:0005829">
    <property type="term" value="C:cytosol"/>
    <property type="evidence" value="ECO:0007669"/>
    <property type="project" value="TreeGrafter"/>
</dbReference>